<dbReference type="EMBL" id="CALNXK010000002">
    <property type="protein sequence ID" value="CAH3033933.1"/>
    <property type="molecule type" value="Genomic_DNA"/>
</dbReference>
<name>A0ABN8MTT8_9CNID</name>
<evidence type="ECO:0000313" key="1">
    <source>
        <dbReference type="EMBL" id="CAH3033933.1"/>
    </source>
</evidence>
<accession>A0ABN8MTT8</accession>
<feature type="non-terminal residue" evidence="1">
    <location>
        <position position="1"/>
    </location>
</feature>
<reference evidence="1 2" key="1">
    <citation type="submission" date="2022-05" db="EMBL/GenBank/DDBJ databases">
        <authorList>
            <consortium name="Genoscope - CEA"/>
            <person name="William W."/>
        </authorList>
    </citation>
    <scope>NUCLEOTIDE SEQUENCE [LARGE SCALE GENOMIC DNA]</scope>
</reference>
<protein>
    <submittedName>
        <fullName evidence="1">Uncharacterized protein</fullName>
    </submittedName>
</protein>
<organism evidence="1 2">
    <name type="scientific">Porites lobata</name>
    <dbReference type="NCBI Taxonomy" id="104759"/>
    <lineage>
        <taxon>Eukaryota</taxon>
        <taxon>Metazoa</taxon>
        <taxon>Cnidaria</taxon>
        <taxon>Anthozoa</taxon>
        <taxon>Hexacorallia</taxon>
        <taxon>Scleractinia</taxon>
        <taxon>Fungiina</taxon>
        <taxon>Poritidae</taxon>
        <taxon>Porites</taxon>
    </lineage>
</organism>
<comment type="caution">
    <text evidence="1">The sequence shown here is derived from an EMBL/GenBank/DDBJ whole genome shotgun (WGS) entry which is preliminary data.</text>
</comment>
<sequence>CFPCHFDFENGRLDGWTKSGTVFDNQPTYGDNPTARGRGQPANQQGVWWIGGAENRPKTSSPAGLLQGDGPQGTLTSPPFFISGNGKLSFLIGGGCNTDYIRAELIINNQVVRKATGQCTETMARQTWDASEFVGQKAFLRLVDAYSYSWGHINFDDLRGDIIFVYCNIY</sequence>
<evidence type="ECO:0000313" key="2">
    <source>
        <dbReference type="Proteomes" id="UP001159405"/>
    </source>
</evidence>
<keyword evidence="2" id="KW-1185">Reference proteome</keyword>
<gene>
    <name evidence="1" type="ORF">PLOB_00016173</name>
</gene>
<dbReference type="Proteomes" id="UP001159405">
    <property type="component" value="Unassembled WGS sequence"/>
</dbReference>
<proteinExistence type="predicted"/>